<dbReference type="PANTHER" id="PTHR35165:SF1">
    <property type="entry name" value="OS04G0577375 PROTEIN"/>
    <property type="match status" value="1"/>
</dbReference>
<evidence type="ECO:0000313" key="3">
    <source>
        <dbReference type="Proteomes" id="UP001603857"/>
    </source>
</evidence>
<accession>A0ABD1ML29</accession>
<dbReference type="EMBL" id="JBGMDY010000004">
    <property type="protein sequence ID" value="KAL2336257.1"/>
    <property type="molecule type" value="Genomic_DNA"/>
</dbReference>
<dbReference type="Proteomes" id="UP001603857">
    <property type="component" value="Unassembled WGS sequence"/>
</dbReference>
<protein>
    <recommendedName>
        <fullName evidence="4">Transmembrane protein</fullName>
    </recommendedName>
</protein>
<dbReference type="AlphaFoldDB" id="A0ABD1ML29"/>
<reference evidence="2 3" key="1">
    <citation type="submission" date="2024-08" db="EMBL/GenBank/DDBJ databases">
        <title>Insights into the chromosomal genome structure of Flemingia macrophylla.</title>
        <authorList>
            <person name="Ding Y."/>
            <person name="Zhao Y."/>
            <person name="Bi W."/>
            <person name="Wu M."/>
            <person name="Zhao G."/>
            <person name="Gong Y."/>
            <person name="Li W."/>
            <person name="Zhang P."/>
        </authorList>
    </citation>
    <scope>NUCLEOTIDE SEQUENCE [LARGE SCALE GENOMIC DNA]</scope>
    <source>
        <strain evidence="2">DYQJB</strain>
        <tissue evidence="2">Leaf</tissue>
    </source>
</reference>
<dbReference type="Pfam" id="PF16594">
    <property type="entry name" value="ATP-synt_Z"/>
    <property type="match status" value="1"/>
</dbReference>
<organism evidence="2 3">
    <name type="scientific">Flemingia macrophylla</name>
    <dbReference type="NCBI Taxonomy" id="520843"/>
    <lineage>
        <taxon>Eukaryota</taxon>
        <taxon>Viridiplantae</taxon>
        <taxon>Streptophyta</taxon>
        <taxon>Embryophyta</taxon>
        <taxon>Tracheophyta</taxon>
        <taxon>Spermatophyta</taxon>
        <taxon>Magnoliopsida</taxon>
        <taxon>eudicotyledons</taxon>
        <taxon>Gunneridae</taxon>
        <taxon>Pentapetalae</taxon>
        <taxon>rosids</taxon>
        <taxon>fabids</taxon>
        <taxon>Fabales</taxon>
        <taxon>Fabaceae</taxon>
        <taxon>Papilionoideae</taxon>
        <taxon>50 kb inversion clade</taxon>
        <taxon>NPAAA clade</taxon>
        <taxon>indigoferoid/millettioid clade</taxon>
        <taxon>Phaseoleae</taxon>
        <taxon>Flemingia</taxon>
    </lineage>
</organism>
<keyword evidence="1" id="KW-0472">Membrane</keyword>
<evidence type="ECO:0000313" key="2">
    <source>
        <dbReference type="EMBL" id="KAL2336257.1"/>
    </source>
</evidence>
<comment type="caution">
    <text evidence="2">The sequence shown here is derived from an EMBL/GenBank/DDBJ whole genome shotgun (WGS) entry which is preliminary data.</text>
</comment>
<keyword evidence="1" id="KW-1133">Transmembrane helix</keyword>
<keyword evidence="1" id="KW-0812">Transmembrane</keyword>
<feature type="transmembrane region" description="Helical" evidence="1">
    <location>
        <begin position="24"/>
        <end position="46"/>
    </location>
</feature>
<keyword evidence="3" id="KW-1185">Reference proteome</keyword>
<dbReference type="PANTHER" id="PTHR35165">
    <property type="entry name" value="OS08G0113900 PROTEIN"/>
    <property type="match status" value="1"/>
</dbReference>
<proteinExistence type="predicted"/>
<evidence type="ECO:0008006" key="4">
    <source>
        <dbReference type="Google" id="ProtNLM"/>
    </source>
</evidence>
<dbReference type="InterPro" id="IPR032238">
    <property type="entry name" value="ATP-synth_Z"/>
</dbReference>
<evidence type="ECO:0000256" key="1">
    <source>
        <dbReference type="SAM" id="Phobius"/>
    </source>
</evidence>
<sequence>METPNGVQSGDCDYKENQGITKCYYLMIFMSSLLISTVGGSLLGWWLLKYHPTNRQLWMVPFGLILFLTPVIVWFSFIMSDLCICKNREDDVFMTNQRIHPLSDSLSDPKK</sequence>
<gene>
    <name evidence="2" type="ORF">Fmac_010703</name>
</gene>
<feature type="transmembrane region" description="Helical" evidence="1">
    <location>
        <begin position="58"/>
        <end position="78"/>
    </location>
</feature>
<name>A0ABD1ML29_9FABA</name>